<accession>A0A4Q0PBJ9</accession>
<dbReference type="GO" id="GO:0006508">
    <property type="term" value="P:proteolysis"/>
    <property type="evidence" value="ECO:0007669"/>
    <property type="project" value="UniProtKB-KW"/>
</dbReference>
<proteinExistence type="predicted"/>
<keyword evidence="1 7" id="KW-0121">Carboxypeptidase</keyword>
<feature type="signal peptide" evidence="6">
    <location>
        <begin position="1"/>
        <end position="18"/>
    </location>
</feature>
<reference evidence="7 8" key="1">
    <citation type="submission" date="2018-07" db="EMBL/GenBank/DDBJ databases">
        <title>Leeuwenhoekiella genomics.</title>
        <authorList>
            <person name="Tahon G."/>
            <person name="Willems A."/>
        </authorList>
    </citation>
    <scope>NUCLEOTIDE SEQUENCE [LARGE SCALE GENOMIC DNA]</scope>
    <source>
        <strain evidence="7 8">LMG 22550</strain>
    </source>
</reference>
<dbReference type="Gene3D" id="3.40.50.1820">
    <property type="entry name" value="alpha/beta hydrolase"/>
    <property type="match status" value="1"/>
</dbReference>
<keyword evidence="5" id="KW-0325">Glycoprotein</keyword>
<organism evidence="7 8">
    <name type="scientific">Leeuwenhoekiella aequorea</name>
    <dbReference type="NCBI Taxonomy" id="283736"/>
    <lineage>
        <taxon>Bacteria</taxon>
        <taxon>Pseudomonadati</taxon>
        <taxon>Bacteroidota</taxon>
        <taxon>Flavobacteriia</taxon>
        <taxon>Flavobacteriales</taxon>
        <taxon>Flavobacteriaceae</taxon>
        <taxon>Leeuwenhoekiella</taxon>
    </lineage>
</organism>
<feature type="chain" id="PRO_5020484691" evidence="6">
    <location>
        <begin position="19"/>
        <end position="495"/>
    </location>
</feature>
<dbReference type="GO" id="GO:0004185">
    <property type="term" value="F:serine-type carboxypeptidase activity"/>
    <property type="evidence" value="ECO:0007669"/>
    <property type="project" value="InterPro"/>
</dbReference>
<comment type="caution">
    <text evidence="7">The sequence shown here is derived from an EMBL/GenBank/DDBJ whole genome shotgun (WGS) entry which is preliminary data.</text>
</comment>
<protein>
    <submittedName>
        <fullName evidence="7">Carboxypeptidase C (Cathepsin A)</fullName>
    </submittedName>
</protein>
<dbReference type="RefSeq" id="WP_128757241.1">
    <property type="nucleotide sequence ID" value="NZ_QOVM01000002.1"/>
</dbReference>
<dbReference type="InterPro" id="IPR001563">
    <property type="entry name" value="Peptidase_S10"/>
</dbReference>
<evidence type="ECO:0000313" key="7">
    <source>
        <dbReference type="EMBL" id="RXG23736.1"/>
    </source>
</evidence>
<dbReference type="AlphaFoldDB" id="A0A4Q0PBJ9"/>
<keyword evidence="2" id="KW-0645">Protease</keyword>
<evidence type="ECO:0000313" key="8">
    <source>
        <dbReference type="Proteomes" id="UP000289238"/>
    </source>
</evidence>
<dbReference type="SUPFAM" id="SSF53474">
    <property type="entry name" value="alpha/beta-Hydrolases"/>
    <property type="match status" value="1"/>
</dbReference>
<keyword evidence="3 6" id="KW-0732">Signal</keyword>
<keyword evidence="4" id="KW-0378">Hydrolase</keyword>
<evidence type="ECO:0000256" key="2">
    <source>
        <dbReference type="ARBA" id="ARBA00022670"/>
    </source>
</evidence>
<evidence type="ECO:0000256" key="3">
    <source>
        <dbReference type="ARBA" id="ARBA00022729"/>
    </source>
</evidence>
<evidence type="ECO:0000256" key="1">
    <source>
        <dbReference type="ARBA" id="ARBA00022645"/>
    </source>
</evidence>
<dbReference type="PANTHER" id="PTHR11802">
    <property type="entry name" value="SERINE PROTEASE FAMILY S10 SERINE CARBOXYPEPTIDASE"/>
    <property type="match status" value="1"/>
</dbReference>
<dbReference type="OrthoDB" id="9770107at2"/>
<dbReference type="InterPro" id="IPR029058">
    <property type="entry name" value="AB_hydrolase_fold"/>
</dbReference>
<dbReference type="Pfam" id="PF00450">
    <property type="entry name" value="Peptidase_S10"/>
    <property type="match status" value="1"/>
</dbReference>
<dbReference type="PANTHER" id="PTHR11802:SF3">
    <property type="entry name" value="RETINOID-INDUCIBLE SERINE CARBOXYPEPTIDASE"/>
    <property type="match status" value="1"/>
</dbReference>
<dbReference type="Proteomes" id="UP000289238">
    <property type="component" value="Unassembled WGS sequence"/>
</dbReference>
<evidence type="ECO:0000256" key="5">
    <source>
        <dbReference type="ARBA" id="ARBA00023180"/>
    </source>
</evidence>
<evidence type="ECO:0000256" key="4">
    <source>
        <dbReference type="ARBA" id="ARBA00022801"/>
    </source>
</evidence>
<evidence type="ECO:0000256" key="6">
    <source>
        <dbReference type="SAM" id="SignalP"/>
    </source>
</evidence>
<name>A0A4Q0PBJ9_9FLAO</name>
<keyword evidence="8" id="KW-1185">Reference proteome</keyword>
<sequence>MSLKITILLLLVTFSTFAQKIKVPVDTTSTSTYSVTIKGKTIPYRAELGFQPVWDESGNPVATLNYTYYSRTDIKDDQTRPLVISFNGGPGSASVWMHIAYTGPRILKITDEGFPVQPYGIKDNPYSILDVADIVFINPVNTGYSRMLPNEKGEMPDRKEFFGVNADISYLASWVNTFVTRHNRWRSPKFLIGESYGTTRVSGLAMELQQSKWMYINGVILVSPTEIGFEFEGPVEIANRLPYFAAAAWYHKALPPELQNKDLLEMLPEVEAYAVNELLPVLAKGGSATTIERAQAIEKTAYYSGLSQKTVAQHNLAVPFNYFWKDLLRDKEGLTIGRLDSRYKGLDIANAGSSPDYNSELTSWLHSFTPAINYYMTQELNFKTDLTYDMFGDVRPWDRTNNNSGADLREAMAMNSNLHLLVQSGYYDGACTYFNARYIMNQININGKFTNRMDFKGYRSGHMMYLRNEDLKNANEDLRVFIEKASKNIAQGAKY</sequence>
<gene>
    <name evidence="7" type="ORF">DSM00_1352</name>
</gene>
<dbReference type="EMBL" id="QOVM01000002">
    <property type="protein sequence ID" value="RXG23736.1"/>
    <property type="molecule type" value="Genomic_DNA"/>
</dbReference>